<dbReference type="InterPro" id="IPR025194">
    <property type="entry name" value="RodZ-like_C"/>
</dbReference>
<feature type="region of interest" description="Disordered" evidence="1">
    <location>
        <begin position="1"/>
        <end position="20"/>
    </location>
</feature>
<feature type="domain" description="Cytoskeleton protein RodZ-like C-terminal" evidence="3">
    <location>
        <begin position="311"/>
        <end position="379"/>
    </location>
</feature>
<proteinExistence type="predicted"/>
<evidence type="ECO:0000256" key="2">
    <source>
        <dbReference type="SAM" id="Phobius"/>
    </source>
</evidence>
<dbReference type="Proteomes" id="UP000607796">
    <property type="component" value="Unassembled WGS sequence"/>
</dbReference>
<evidence type="ECO:0000313" key="4">
    <source>
        <dbReference type="EMBL" id="MBE9636445.1"/>
    </source>
</evidence>
<feature type="region of interest" description="Disordered" evidence="1">
    <location>
        <begin position="199"/>
        <end position="232"/>
    </location>
</feature>
<evidence type="ECO:0000259" key="3">
    <source>
        <dbReference type="Pfam" id="PF13464"/>
    </source>
</evidence>
<accession>A0ABR9WYR8</accession>
<protein>
    <submittedName>
        <fullName evidence="4">DUF4115 domain-containing protein</fullName>
    </submittedName>
</protein>
<comment type="caution">
    <text evidence="4">The sequence shown here is derived from an EMBL/GenBank/DDBJ whole genome shotgun (WGS) entry which is preliminary data.</text>
</comment>
<evidence type="ECO:0000313" key="5">
    <source>
        <dbReference type="Proteomes" id="UP000607796"/>
    </source>
</evidence>
<dbReference type="InterPro" id="IPR050400">
    <property type="entry name" value="Bact_Cytoskel_RodZ"/>
</dbReference>
<name>A0ABR9WYR8_9RHOB</name>
<evidence type="ECO:0000256" key="1">
    <source>
        <dbReference type="SAM" id="MobiDB-lite"/>
    </source>
</evidence>
<feature type="compositionally biased region" description="Polar residues" evidence="1">
    <location>
        <begin position="201"/>
        <end position="216"/>
    </location>
</feature>
<keyword evidence="5" id="KW-1185">Reference proteome</keyword>
<dbReference type="PANTHER" id="PTHR34475">
    <property type="match status" value="1"/>
</dbReference>
<keyword evidence="2" id="KW-0812">Transmembrane</keyword>
<reference evidence="4 5" key="1">
    <citation type="journal article" date="2021" name="Int. J. Syst. Evol. Microbiol.">
        <title>Salipiger mangrovisoli sp. nov., isolated from mangrove soil and the proposal for the reclassification of Paraphaeobacter pallidus as Salipiger pallidus comb. nov.</title>
        <authorList>
            <person name="Du J."/>
            <person name="Liu Y."/>
            <person name="Pei T."/>
            <person name="Deng M.R."/>
            <person name="Zhu H."/>
        </authorList>
    </citation>
    <scope>NUCLEOTIDE SEQUENCE [LARGE SCALE GENOMIC DNA]</scope>
    <source>
        <strain evidence="4 5">6D45A</strain>
    </source>
</reference>
<feature type="domain" description="Cytoskeleton protein RodZ-like C-terminal" evidence="3">
    <location>
        <begin position="450"/>
        <end position="516"/>
    </location>
</feature>
<dbReference type="Gene3D" id="1.10.260.40">
    <property type="entry name" value="lambda repressor-like DNA-binding domains"/>
    <property type="match status" value="1"/>
</dbReference>
<dbReference type="InterPro" id="IPR010982">
    <property type="entry name" value="Lambda_DNA-bd_dom_sf"/>
</dbReference>
<organism evidence="4 5">
    <name type="scientific">Salipiger mangrovisoli</name>
    <dbReference type="NCBI Taxonomy" id="2865933"/>
    <lineage>
        <taxon>Bacteria</taxon>
        <taxon>Pseudomonadati</taxon>
        <taxon>Pseudomonadota</taxon>
        <taxon>Alphaproteobacteria</taxon>
        <taxon>Rhodobacterales</taxon>
        <taxon>Roseobacteraceae</taxon>
        <taxon>Salipiger</taxon>
    </lineage>
</organism>
<feature type="transmembrane region" description="Helical" evidence="2">
    <location>
        <begin position="156"/>
        <end position="177"/>
    </location>
</feature>
<sequence>MIGRNSPRMSEGDVDADTSPRGFDDFTLELGDVMRGERATMGKSLLDVQRELRIKASYIAAIENCDPSAFDTPGFIAGYVRSYARYLGMDPDECYRLFCEESGFAVAHGMSEKASTIRKGKGDLPAPAARNIFEQPRMPFVPAGDSFFSRIEPGAIGSLLVLVALLGGIGYGGYAVLREVQRVQVAPVDQTPLVLSDLDPVQSSAVPSSQEGSEQVASADGAGPFTPPSNEALDRLYRPKALDVPVLVARDAPISSLDPSTVGAYAQAERNQLPQVDTTTAGAEMQVAGLPAPLPAAMQPQSILGGKAVTLLAVRPAWVRVRGGNGTVLYERVMEPGDTWTVPEGQSDASLTVGESGALYLATNGQTLGPLGPKGQVTRDVALVPEVVSAAYKPAEPQADADLQRVLAKLTETALPSAEQTQLAQAAPAVTQPGAPKVLQDRAPGVTMIAVRPAWVRVRSADGSVIFEKTMRAGDTWTAPATQDPASLRVGESGAVYFAVNGQTYGPVGAAGTVTKNLPLSVEHLTSAFKVADLSRDADLSRVVAELSSDLARAD</sequence>
<keyword evidence="2" id="KW-1133">Transmembrane helix</keyword>
<dbReference type="CDD" id="cd00093">
    <property type="entry name" value="HTH_XRE"/>
    <property type="match status" value="1"/>
</dbReference>
<keyword evidence="2" id="KW-0472">Membrane</keyword>
<dbReference type="InterPro" id="IPR001387">
    <property type="entry name" value="Cro/C1-type_HTH"/>
</dbReference>
<dbReference type="Pfam" id="PF13464">
    <property type="entry name" value="RodZ_C"/>
    <property type="match status" value="2"/>
</dbReference>
<dbReference type="Pfam" id="PF13413">
    <property type="entry name" value="HTH_25"/>
    <property type="match status" value="1"/>
</dbReference>
<dbReference type="PANTHER" id="PTHR34475:SF1">
    <property type="entry name" value="CYTOSKELETON PROTEIN RODZ"/>
    <property type="match status" value="1"/>
</dbReference>
<gene>
    <name evidence="4" type="ORF">IQ782_06300</name>
</gene>
<dbReference type="EMBL" id="JADFFK010000003">
    <property type="protein sequence ID" value="MBE9636445.1"/>
    <property type="molecule type" value="Genomic_DNA"/>
</dbReference>